<dbReference type="OrthoDB" id="27330at2"/>
<keyword evidence="2" id="KW-0472">Membrane</keyword>
<dbReference type="STRING" id="33036.HMPREF3200_00954"/>
<evidence type="ECO:0000259" key="3">
    <source>
        <dbReference type="Pfam" id="PF03816"/>
    </source>
</evidence>
<dbReference type="AlphaFoldDB" id="A0A133KEQ3"/>
<evidence type="ECO:0000256" key="2">
    <source>
        <dbReference type="SAM" id="Phobius"/>
    </source>
</evidence>
<name>A0A133KEQ3_9FIRM</name>
<dbReference type="RefSeq" id="WP_060929356.1">
    <property type="nucleotide sequence ID" value="NZ_KQ955275.1"/>
</dbReference>
<reference evidence="5" key="1">
    <citation type="submission" date="2016-01" db="EMBL/GenBank/DDBJ databases">
        <authorList>
            <person name="Mitreva M."/>
            <person name="Pepin K.H."/>
            <person name="Mihindukulasuriya K.A."/>
            <person name="Fulton R."/>
            <person name="Fronick C."/>
            <person name="O'Laughlin M."/>
            <person name="Miner T."/>
            <person name="Herter B."/>
            <person name="Rosa B.A."/>
            <person name="Cordes M."/>
            <person name="Tomlinson C."/>
            <person name="Wollam A."/>
            <person name="Palsikar V.B."/>
            <person name="Mardis E.R."/>
            <person name="Wilson R.K."/>
        </authorList>
    </citation>
    <scope>NUCLEOTIDE SEQUENCE [LARGE SCALE GENOMIC DNA]</scope>
    <source>
        <strain evidence="5">MJR8151</strain>
    </source>
</reference>
<sequence length="479" mass="53696">MNKTNNLITKIVGVLAAIINLFFFYFLFKYKILPGKYRLTLAILMGALICIFLYMGFLRKKSSKTSKLIAVVFLLCISLGELTFLSYANKSIRTVAEINNKPNEDTSEMSFVVLKDSPIKSLVDLDDKEIATADGIDKENTDKALAKYKEENEKDLRAKDFDNYQKSAIALLDGSCEVMLLNESFRPILDETIDGFSEKTRVLKSVLVTSDKKKEDAKAQVKENQSFNVFLSGIDTSGSLSNVSRSDVNMILSVNPVKKKILITTIPRDTYLSIGGEGDKYDKLTHAGLFGVDTSIKSVEKLLDVKIDYYGKVNFTTLIQLINVLGGITVDNPVAFSASGEEYYFPKGQVDMDGDMALAYSRERYHLQEGDFDRGKNHTRVLTGIIKKMLSPEMLLNFNKISDIALESINTDVPYEKMIELVNKQLADGANWQIESQALKGKGSMDLKSYLMPGANLYMMVPSKNSIEDLRDRIEENNK</sequence>
<evidence type="ECO:0000313" key="5">
    <source>
        <dbReference type="Proteomes" id="UP000070383"/>
    </source>
</evidence>
<keyword evidence="5" id="KW-1185">Reference proteome</keyword>
<dbReference type="Proteomes" id="UP000070383">
    <property type="component" value="Unassembled WGS sequence"/>
</dbReference>
<keyword evidence="2" id="KW-0812">Transmembrane</keyword>
<gene>
    <name evidence="4" type="ORF">HMPREF3200_00954</name>
</gene>
<organism evidence="4 5">
    <name type="scientific">Anaerococcus tetradius</name>
    <dbReference type="NCBI Taxonomy" id="33036"/>
    <lineage>
        <taxon>Bacteria</taxon>
        <taxon>Bacillati</taxon>
        <taxon>Bacillota</taxon>
        <taxon>Tissierellia</taxon>
        <taxon>Tissierellales</taxon>
        <taxon>Peptoniphilaceae</taxon>
        <taxon>Anaerococcus</taxon>
    </lineage>
</organism>
<feature type="transmembrane region" description="Helical" evidence="2">
    <location>
        <begin position="39"/>
        <end position="57"/>
    </location>
</feature>
<dbReference type="Pfam" id="PF03816">
    <property type="entry name" value="LytR_cpsA_psr"/>
    <property type="match status" value="1"/>
</dbReference>
<feature type="domain" description="Cell envelope-related transcriptional attenuator" evidence="3">
    <location>
        <begin position="245"/>
        <end position="390"/>
    </location>
</feature>
<protein>
    <submittedName>
        <fullName evidence="4">Cell envelope-like function transcriptional attenuator common domain protein</fullName>
    </submittedName>
</protein>
<comment type="caution">
    <text evidence="4">The sequence shown here is derived from an EMBL/GenBank/DDBJ whole genome shotgun (WGS) entry which is preliminary data.</text>
</comment>
<dbReference type="PANTHER" id="PTHR33392">
    <property type="entry name" value="POLYISOPRENYL-TEICHOIC ACID--PEPTIDOGLYCAN TEICHOIC ACID TRANSFERASE TAGU"/>
    <property type="match status" value="1"/>
</dbReference>
<dbReference type="Gene3D" id="3.40.190.10">
    <property type="entry name" value="Periplasmic binding protein-like II"/>
    <property type="match status" value="1"/>
</dbReference>
<dbReference type="NCBIfam" id="TIGR00350">
    <property type="entry name" value="lytR_cpsA_psr"/>
    <property type="match status" value="1"/>
</dbReference>
<dbReference type="InterPro" id="IPR050922">
    <property type="entry name" value="LytR/CpsA/Psr_CW_biosynth"/>
</dbReference>
<dbReference type="InterPro" id="IPR004474">
    <property type="entry name" value="LytR_CpsA_psr"/>
</dbReference>
<proteinExistence type="inferred from homology"/>
<keyword evidence="2" id="KW-1133">Transmembrane helix</keyword>
<dbReference type="EMBL" id="LRPM01000034">
    <property type="protein sequence ID" value="KWZ78058.1"/>
    <property type="molecule type" value="Genomic_DNA"/>
</dbReference>
<dbReference type="PANTHER" id="PTHR33392:SF6">
    <property type="entry name" value="POLYISOPRENYL-TEICHOIC ACID--PEPTIDOGLYCAN TEICHOIC ACID TRANSFERASE TAGU"/>
    <property type="match status" value="1"/>
</dbReference>
<dbReference type="Gene3D" id="3.40.630.190">
    <property type="entry name" value="LCP protein"/>
    <property type="match status" value="1"/>
</dbReference>
<dbReference type="SUPFAM" id="SSF53850">
    <property type="entry name" value="Periplasmic binding protein-like II"/>
    <property type="match status" value="1"/>
</dbReference>
<evidence type="ECO:0000256" key="1">
    <source>
        <dbReference type="ARBA" id="ARBA00006068"/>
    </source>
</evidence>
<evidence type="ECO:0000313" key="4">
    <source>
        <dbReference type="EMBL" id="KWZ78058.1"/>
    </source>
</evidence>
<comment type="similarity">
    <text evidence="1">Belongs to the LytR/CpsA/Psr (LCP) family.</text>
</comment>
<dbReference type="PATRIC" id="fig|33036.3.peg.946"/>
<accession>A0A133KEQ3</accession>
<feature type="transmembrane region" description="Helical" evidence="2">
    <location>
        <begin position="7"/>
        <end position="27"/>
    </location>
</feature>
<feature type="transmembrane region" description="Helical" evidence="2">
    <location>
        <begin position="69"/>
        <end position="88"/>
    </location>
</feature>